<feature type="region of interest" description="Disordered" evidence="1">
    <location>
        <begin position="18"/>
        <end position="38"/>
    </location>
</feature>
<dbReference type="Proteomes" id="UP000582837">
    <property type="component" value="Unassembled WGS sequence"/>
</dbReference>
<accession>A0A841GLC9</accession>
<gene>
    <name evidence="2" type="ORF">HNQ61_001022</name>
</gene>
<dbReference type="AlphaFoldDB" id="A0A841GLC9"/>
<sequence>MGKLRLKMEDLRVETFRVRPDAPGGRGTVHGQESGREGGCAQSYYDLCEPSYEKPCYWTGDPRQDCYAPSALNVCTDYPGYC</sequence>
<dbReference type="RefSeq" id="WP_170037733.1">
    <property type="nucleotide sequence ID" value="NZ_JABDTL010000002.1"/>
</dbReference>
<evidence type="ECO:0000313" key="2">
    <source>
        <dbReference type="EMBL" id="MBB6069407.1"/>
    </source>
</evidence>
<comment type="caution">
    <text evidence="2">The sequence shown here is derived from an EMBL/GenBank/DDBJ whole genome shotgun (WGS) entry which is preliminary data.</text>
</comment>
<keyword evidence="3" id="KW-1185">Reference proteome</keyword>
<protein>
    <submittedName>
        <fullName evidence="2">Uncharacterized protein</fullName>
    </submittedName>
</protein>
<dbReference type="EMBL" id="JACHIA010000002">
    <property type="protein sequence ID" value="MBB6069407.1"/>
    <property type="molecule type" value="Genomic_DNA"/>
</dbReference>
<evidence type="ECO:0000313" key="3">
    <source>
        <dbReference type="Proteomes" id="UP000582837"/>
    </source>
</evidence>
<proteinExistence type="predicted"/>
<evidence type="ECO:0000256" key="1">
    <source>
        <dbReference type="SAM" id="MobiDB-lite"/>
    </source>
</evidence>
<organism evidence="2 3">
    <name type="scientific">Longimicrobium terrae</name>
    <dbReference type="NCBI Taxonomy" id="1639882"/>
    <lineage>
        <taxon>Bacteria</taxon>
        <taxon>Pseudomonadati</taxon>
        <taxon>Gemmatimonadota</taxon>
        <taxon>Longimicrobiia</taxon>
        <taxon>Longimicrobiales</taxon>
        <taxon>Longimicrobiaceae</taxon>
        <taxon>Longimicrobium</taxon>
    </lineage>
</organism>
<name>A0A841GLC9_9BACT</name>
<reference evidence="2 3" key="1">
    <citation type="submission" date="2020-08" db="EMBL/GenBank/DDBJ databases">
        <title>Genomic Encyclopedia of Type Strains, Phase IV (KMG-IV): sequencing the most valuable type-strain genomes for metagenomic binning, comparative biology and taxonomic classification.</title>
        <authorList>
            <person name="Goeker M."/>
        </authorList>
    </citation>
    <scope>NUCLEOTIDE SEQUENCE [LARGE SCALE GENOMIC DNA]</scope>
    <source>
        <strain evidence="2 3">DSM 29007</strain>
    </source>
</reference>